<organism evidence="2 3">
    <name type="scientific">Penicillium roqueforti (strain FM164)</name>
    <dbReference type="NCBI Taxonomy" id="1365484"/>
    <lineage>
        <taxon>Eukaryota</taxon>
        <taxon>Fungi</taxon>
        <taxon>Dikarya</taxon>
        <taxon>Ascomycota</taxon>
        <taxon>Pezizomycotina</taxon>
        <taxon>Eurotiomycetes</taxon>
        <taxon>Eurotiomycetidae</taxon>
        <taxon>Eurotiales</taxon>
        <taxon>Aspergillaceae</taxon>
        <taxon>Penicillium</taxon>
    </lineage>
</organism>
<dbReference type="Proteomes" id="UP000030686">
    <property type="component" value="Unassembled WGS sequence"/>
</dbReference>
<evidence type="ECO:0000256" key="1">
    <source>
        <dbReference type="SAM" id="MobiDB-lite"/>
    </source>
</evidence>
<feature type="region of interest" description="Disordered" evidence="1">
    <location>
        <begin position="1"/>
        <end position="21"/>
    </location>
</feature>
<accession>W6Q3B7</accession>
<keyword evidence="3" id="KW-1185">Reference proteome</keyword>
<dbReference type="AlphaFoldDB" id="W6Q3B7"/>
<protein>
    <submittedName>
        <fullName evidence="2">Genomic scaffold, ProqFM164S02</fullName>
    </submittedName>
</protein>
<evidence type="ECO:0000313" key="2">
    <source>
        <dbReference type="EMBL" id="CDM31093.1"/>
    </source>
</evidence>
<reference evidence="2" key="1">
    <citation type="journal article" date="2014" name="Nat. Commun.">
        <title>Multiple recent horizontal transfers of a large genomic region in cheese making fungi.</title>
        <authorList>
            <person name="Cheeseman K."/>
            <person name="Ropars J."/>
            <person name="Renault P."/>
            <person name="Dupont J."/>
            <person name="Gouzy J."/>
            <person name="Branca A."/>
            <person name="Abraham A.L."/>
            <person name="Ceppi M."/>
            <person name="Conseiller E."/>
            <person name="Debuchy R."/>
            <person name="Malagnac F."/>
            <person name="Goarin A."/>
            <person name="Silar P."/>
            <person name="Lacoste S."/>
            <person name="Sallet E."/>
            <person name="Bensimon A."/>
            <person name="Giraud T."/>
            <person name="Brygoo Y."/>
        </authorList>
    </citation>
    <scope>NUCLEOTIDE SEQUENCE [LARGE SCALE GENOMIC DNA]</scope>
    <source>
        <strain evidence="2">FM164</strain>
    </source>
</reference>
<gene>
    <name evidence="2" type="ORF">PROQFM164_S02g001243</name>
</gene>
<evidence type="ECO:0000313" key="3">
    <source>
        <dbReference type="Proteomes" id="UP000030686"/>
    </source>
</evidence>
<name>W6Q3B7_PENRF</name>
<sequence>MPFATLPHREEHSHVFRKHSQVTHTKLLGLNRRSGQTQQHQIIKEWAETMPRHRFK</sequence>
<dbReference type="EMBL" id="HG792016">
    <property type="protein sequence ID" value="CDM31093.1"/>
    <property type="molecule type" value="Genomic_DNA"/>
</dbReference>
<proteinExistence type="predicted"/>